<reference evidence="2 3" key="1">
    <citation type="journal article" date="2007" name="Int. J. Syst. Evol. Microbiol.">
        <title>Oceanobacillus profundus sp. nov., isolated from a deep-sea sediment core.</title>
        <authorList>
            <person name="Kim Y.G."/>
            <person name="Choi D.H."/>
            <person name="Hyun S."/>
            <person name="Cho B.C."/>
        </authorList>
    </citation>
    <scope>NUCLEOTIDE SEQUENCE [LARGE SCALE GENOMIC DNA]</scope>
    <source>
        <strain evidence="2 3">DSM 18246</strain>
    </source>
</reference>
<evidence type="ECO:0000313" key="3">
    <source>
        <dbReference type="Proteomes" id="UP000285456"/>
    </source>
</evidence>
<protein>
    <submittedName>
        <fullName evidence="2">Uncharacterized protein</fullName>
    </submittedName>
</protein>
<gene>
    <name evidence="2" type="ORF">D1B32_11835</name>
</gene>
<organism evidence="2 3">
    <name type="scientific">Oceanobacillus profundus</name>
    <dbReference type="NCBI Taxonomy" id="372463"/>
    <lineage>
        <taxon>Bacteria</taxon>
        <taxon>Bacillati</taxon>
        <taxon>Bacillota</taxon>
        <taxon>Bacilli</taxon>
        <taxon>Bacillales</taxon>
        <taxon>Bacillaceae</taxon>
        <taxon>Oceanobacillus</taxon>
    </lineage>
</organism>
<comment type="caution">
    <text evidence="2">The sequence shown here is derived from an EMBL/GenBank/DDBJ whole genome shotgun (WGS) entry which is preliminary data.</text>
</comment>
<dbReference type="AlphaFoldDB" id="A0A417YGP1"/>
<evidence type="ECO:0000313" key="2">
    <source>
        <dbReference type="EMBL" id="RHW31922.1"/>
    </source>
</evidence>
<dbReference type="OrthoDB" id="1956305at2"/>
<sequence>MSQLEFENEKEQEVTFGTQLEQIDSDEKKDDNAAETNEESVNVEENGQFSLFDAPEEKKEEPKKKKSSNAKKAKPEDKVDTEYTVYYAGHQVPVPESDMTLETLRSYLEMDFPELSKERTEMLIDKKEKQVVPVVKGAKKG</sequence>
<evidence type="ECO:0000256" key="1">
    <source>
        <dbReference type="SAM" id="MobiDB-lite"/>
    </source>
</evidence>
<name>A0A417YGP1_9BACI</name>
<dbReference type="RefSeq" id="WP_118889480.1">
    <property type="nucleotide sequence ID" value="NZ_PHUT01000007.1"/>
</dbReference>
<dbReference type="EMBL" id="QWEH01000007">
    <property type="protein sequence ID" value="RHW31922.1"/>
    <property type="molecule type" value="Genomic_DNA"/>
</dbReference>
<dbReference type="Proteomes" id="UP000285456">
    <property type="component" value="Unassembled WGS sequence"/>
</dbReference>
<feature type="region of interest" description="Disordered" evidence="1">
    <location>
        <begin position="1"/>
        <end position="79"/>
    </location>
</feature>
<proteinExistence type="predicted"/>
<accession>A0A417YGP1</accession>
<keyword evidence="3" id="KW-1185">Reference proteome</keyword>